<reference evidence="3" key="1">
    <citation type="submission" date="2014-09" db="EMBL/GenBank/DDBJ databases">
        <authorList>
            <person name="Bender J.K."/>
            <person name="Strommenger B."/>
            <person name="Steglich M."/>
            <person name="Zimmermann O."/>
            <person name="Fenner I."/>
            <person name="Lensing C."/>
            <person name="Dagwadordsch U."/>
            <person name="Werner G."/>
            <person name="Layer F."/>
        </authorList>
    </citation>
    <scope>NUCLEOTIDE SEQUENCE</scope>
    <source>
        <strain evidence="3">12-02300</strain>
        <plasmid evidence="3">p12-02300</plasmid>
    </source>
</reference>
<dbReference type="AlphaFoldDB" id="A0A0D4ZYP7"/>
<keyword evidence="2" id="KW-0812">Transmembrane</keyword>
<keyword evidence="1" id="KW-0175">Coiled coil</keyword>
<keyword evidence="2" id="KW-0472">Membrane</keyword>
<accession>A0A0D4ZYP7</accession>
<geneLocation type="plasmid" evidence="3">
    <name>p12-02300</name>
</geneLocation>
<evidence type="ECO:0000313" key="3">
    <source>
        <dbReference type="EMBL" id="AJW29155.1"/>
    </source>
</evidence>
<sequence length="203" mass="24085">MKKIPKSYLIIGIMIVLVVGVLVFTVRHYDNELENVTNQNEKYKDQVKQLKKDNKEQQEIIARQDKDVVTKEEEGIRDQSKKFVNILFTLKPEENFKEKEKSLSPLLDEKYRKDLFENTRGKNNMFGKVDVSNVKTFIEEYRPQNETYDVYVQFDEKVQDIDEEDSTTKKTSGKIHFVRKDGKWLIDNFERFTLERNTSADSK</sequence>
<keyword evidence="2" id="KW-1133">Transmembrane helix</keyword>
<dbReference type="EMBL" id="KM521837">
    <property type="protein sequence ID" value="AJW29155.1"/>
    <property type="molecule type" value="Genomic_DNA"/>
</dbReference>
<reference evidence="3" key="2">
    <citation type="journal article" date="2015" name="J. Antimicrob. Chemother.">
        <title>Linezolid resistance in clinical isolates of Staphylococcus epidermidis from German hospitals and characterization of two cfr-carrying plasmids.</title>
        <authorList>
            <person name="Bender J."/>
            <person name="Strommenger B."/>
            <person name="Steglich M."/>
            <person name="Zimmermann O."/>
            <person name="Fenner I."/>
            <person name="Lensing C."/>
            <person name="Dagwadordsch U."/>
            <person name="Kekule A.S."/>
            <person name="Werner G."/>
            <person name="Layer F."/>
        </authorList>
    </citation>
    <scope>NUCLEOTIDE SEQUENCE</scope>
    <source>
        <strain evidence="3">12-02300</strain>
        <plasmid evidence="3">p12-02300</plasmid>
    </source>
</reference>
<organism evidence="3">
    <name type="scientific">Staphylococcus epidermidis</name>
    <dbReference type="NCBI Taxonomy" id="1282"/>
    <lineage>
        <taxon>Bacteria</taxon>
        <taxon>Bacillati</taxon>
        <taxon>Bacillota</taxon>
        <taxon>Bacilli</taxon>
        <taxon>Bacillales</taxon>
        <taxon>Staphylococcaceae</taxon>
        <taxon>Staphylococcus</taxon>
    </lineage>
</organism>
<protein>
    <recommendedName>
        <fullName evidence="4">Transposon-related protein</fullName>
    </recommendedName>
</protein>
<evidence type="ECO:0000256" key="1">
    <source>
        <dbReference type="SAM" id="Coils"/>
    </source>
</evidence>
<feature type="coiled-coil region" evidence="1">
    <location>
        <begin position="26"/>
        <end position="67"/>
    </location>
</feature>
<dbReference type="RefSeq" id="WP_050963093.1">
    <property type="nucleotide sequence ID" value="NZ_KM521837.1"/>
</dbReference>
<feature type="transmembrane region" description="Helical" evidence="2">
    <location>
        <begin position="7"/>
        <end position="26"/>
    </location>
</feature>
<keyword evidence="3" id="KW-0614">Plasmid</keyword>
<name>A0A0D4ZYP7_STAEP</name>
<proteinExistence type="predicted"/>
<evidence type="ECO:0000256" key="2">
    <source>
        <dbReference type="SAM" id="Phobius"/>
    </source>
</evidence>
<evidence type="ECO:0008006" key="4">
    <source>
        <dbReference type="Google" id="ProtNLM"/>
    </source>
</evidence>